<feature type="compositionally biased region" description="Basic and acidic residues" evidence="1">
    <location>
        <begin position="336"/>
        <end position="357"/>
    </location>
</feature>
<gene>
    <name evidence="2" type="ORF">CFN16_27105</name>
</gene>
<reference evidence="2 3" key="1">
    <citation type="submission" date="2017-07" db="EMBL/GenBank/DDBJ databases">
        <title>Genome sequence of Pseudomonas NEP1.</title>
        <authorList>
            <person name="Nascimento F.X."/>
        </authorList>
    </citation>
    <scope>NUCLEOTIDE SEQUENCE [LARGE SCALE GENOMIC DNA]</scope>
    <source>
        <strain evidence="2 3">NEP1</strain>
    </source>
</reference>
<evidence type="ECO:0000256" key="1">
    <source>
        <dbReference type="SAM" id="MobiDB-lite"/>
    </source>
</evidence>
<evidence type="ECO:0000313" key="2">
    <source>
        <dbReference type="EMBL" id="AXJ07671.1"/>
    </source>
</evidence>
<evidence type="ECO:0008006" key="4">
    <source>
        <dbReference type="Google" id="ProtNLM"/>
    </source>
</evidence>
<feature type="compositionally biased region" description="Basic and acidic residues" evidence="1">
    <location>
        <begin position="596"/>
        <end position="607"/>
    </location>
</feature>
<protein>
    <recommendedName>
        <fullName evidence="4">TnsE C-terminal domain-containing protein</fullName>
    </recommendedName>
</protein>
<dbReference type="EMBL" id="CP022313">
    <property type="protein sequence ID" value="AXJ07671.1"/>
    <property type="molecule type" value="Genomic_DNA"/>
</dbReference>
<organism evidence="2 3">
    <name type="scientific">Pseudomonas fluorescens</name>
    <dbReference type="NCBI Taxonomy" id="294"/>
    <lineage>
        <taxon>Bacteria</taxon>
        <taxon>Pseudomonadati</taxon>
        <taxon>Pseudomonadota</taxon>
        <taxon>Gammaproteobacteria</taxon>
        <taxon>Pseudomonadales</taxon>
        <taxon>Pseudomonadaceae</taxon>
        <taxon>Pseudomonas</taxon>
    </lineage>
</organism>
<proteinExistence type="predicted"/>
<feature type="region of interest" description="Disordered" evidence="1">
    <location>
        <begin position="289"/>
        <end position="315"/>
    </location>
</feature>
<evidence type="ECO:0000313" key="3">
    <source>
        <dbReference type="Proteomes" id="UP000254535"/>
    </source>
</evidence>
<feature type="region of interest" description="Disordered" evidence="1">
    <location>
        <begin position="327"/>
        <end position="396"/>
    </location>
</feature>
<sequence length="614" mass="71004">MLTRIKREKVFPPSARANLYEYDPNLPMGSWVVWWYGRLIKNFADNTVPLVMVTLQRLDGDSLTEEFYPCKIAISRLRFYPQGLILEDRLPVAKIALETLWFKVGFGYKDWNFRTAKELRRCSAKHDLSLPDECANDWSLEFKQPEGALTLNCVDYLVRGYSIRSEIPRILTTYEWNEVRRRLLKHETPKHEKNLSDRLVVYPHPDMVEEDEVFLALLANEDRRTRRAAESIFSQNDTPSFKAGNPHTLQVLPWFDGPTELKCRGLWINGGNDFVCMELRGYIGPAGKRIDNRGYRPSKKTKHVEDRRGGPPIRRFLTDADLDIGMTDTYQPRSPYPREDVIHDDFQIVSTREKTRTLLDSPDEETQARSVDESPPSKYSTGDSLGEKDDDTGKFTMTAEPVDADYNGALAEMWKSFTRLHAAGQIDEVRWYLNKKFYEKGPPRLFELSDRQYTEKDDPERKLEKWLNLHSRRRRGVMFIVIKVNSKYYLVVETERRHWVNKDGEQQEESSRGLICAVSGAREIKSVCEFIDAELPQHAGVFKNLAWTLDNRFALYSHRPSEDKSTWLDGAAINALRQIGVTLRKPVKHTPATEANKSDVSETDRDQLANAALS</sequence>
<dbReference type="Proteomes" id="UP000254535">
    <property type="component" value="Chromosome"/>
</dbReference>
<accession>A0A345V4L9</accession>
<dbReference type="AlphaFoldDB" id="A0A345V4L9"/>
<feature type="region of interest" description="Disordered" evidence="1">
    <location>
        <begin position="587"/>
        <end position="614"/>
    </location>
</feature>
<name>A0A345V4L9_PSEFL</name>